<reference evidence="1" key="1">
    <citation type="journal article" date="2015" name="Nature">
        <title>Complex archaea that bridge the gap between prokaryotes and eukaryotes.</title>
        <authorList>
            <person name="Spang A."/>
            <person name="Saw J.H."/>
            <person name="Jorgensen S.L."/>
            <person name="Zaremba-Niedzwiedzka K."/>
            <person name="Martijn J."/>
            <person name="Lind A.E."/>
            <person name="van Eijk R."/>
            <person name="Schleper C."/>
            <person name="Guy L."/>
            <person name="Ettema T.J."/>
        </authorList>
    </citation>
    <scope>NUCLEOTIDE SEQUENCE</scope>
</reference>
<organism evidence="1">
    <name type="scientific">marine sediment metagenome</name>
    <dbReference type="NCBI Taxonomy" id="412755"/>
    <lineage>
        <taxon>unclassified sequences</taxon>
        <taxon>metagenomes</taxon>
        <taxon>ecological metagenomes</taxon>
    </lineage>
</organism>
<sequence length="327" mass="38530">MKKTKLKGGSLSQVWLMEPDMGHPFVRKQVSLTKNREYGFQRWYSQLKRQERYAKMFPGIFPDVLDYGVLSDSIAYFDMEYIANSITVHDHLLVTDDSKVIDGIVEMLFITFDTMHQHSWKCARNPIELYFHEEVTTKLNDCQGHPDFDKFANADYIIFNGIEVKPITKQLEKFKRYMVEYFTLTDQTFTHGNSTLENILYVPSTKKMVFIDPYEENIIDSPLCEYSQVYQSANSKYELYNAEIPVIGDHTVEMEIPDAPGLELFNLKFRRELNNRLRQDDMRLVDLLEISQFIRMLPFKVQSGNADMMIFFFAHASNLFRVFEERL</sequence>
<dbReference type="EMBL" id="LAZR01004602">
    <property type="protein sequence ID" value="KKN07151.1"/>
    <property type="molecule type" value="Genomic_DNA"/>
</dbReference>
<accession>A0A0F9Q1I1</accession>
<proteinExistence type="predicted"/>
<dbReference type="AlphaFoldDB" id="A0A0F9Q1I1"/>
<protein>
    <recommendedName>
        <fullName evidence="2">Aminoglycoside phosphotransferase domain-containing protein</fullName>
    </recommendedName>
</protein>
<gene>
    <name evidence="1" type="ORF">LCGC14_1070110</name>
</gene>
<evidence type="ECO:0000313" key="1">
    <source>
        <dbReference type="EMBL" id="KKN07151.1"/>
    </source>
</evidence>
<name>A0A0F9Q1I1_9ZZZZ</name>
<dbReference type="InterPro" id="IPR011009">
    <property type="entry name" value="Kinase-like_dom_sf"/>
</dbReference>
<dbReference type="SUPFAM" id="SSF56112">
    <property type="entry name" value="Protein kinase-like (PK-like)"/>
    <property type="match status" value="1"/>
</dbReference>
<evidence type="ECO:0008006" key="2">
    <source>
        <dbReference type="Google" id="ProtNLM"/>
    </source>
</evidence>
<comment type="caution">
    <text evidence="1">The sequence shown here is derived from an EMBL/GenBank/DDBJ whole genome shotgun (WGS) entry which is preliminary data.</text>
</comment>